<protein>
    <submittedName>
        <fullName evidence="1">Uncharacterized protein</fullName>
    </submittedName>
</protein>
<dbReference type="GO" id="GO:0035082">
    <property type="term" value="P:axoneme assembly"/>
    <property type="evidence" value="ECO:0007669"/>
    <property type="project" value="InterPro"/>
</dbReference>
<dbReference type="OrthoDB" id="68437at2759"/>
<name>V8PBQ0_OPHHA</name>
<dbReference type="PANTHER" id="PTHR15977:SF15">
    <property type="entry name" value="CILIA- AND FLAGELLA-ASSOCIATED PROTEIN 46"/>
    <property type="match status" value="1"/>
</dbReference>
<dbReference type="AlphaFoldDB" id="V8PBQ0"/>
<evidence type="ECO:0000313" key="2">
    <source>
        <dbReference type="Proteomes" id="UP000018936"/>
    </source>
</evidence>
<dbReference type="Proteomes" id="UP000018936">
    <property type="component" value="Unassembled WGS sequence"/>
</dbReference>
<evidence type="ECO:0000313" key="1">
    <source>
        <dbReference type="EMBL" id="ETE71959.1"/>
    </source>
</evidence>
<dbReference type="GO" id="GO:0060294">
    <property type="term" value="P:cilium movement involved in cell motility"/>
    <property type="evidence" value="ECO:0007669"/>
    <property type="project" value="InterPro"/>
</dbReference>
<gene>
    <name evidence="1" type="ORF">L345_02218</name>
</gene>
<sequence>MQKKMLRYNNYSVVEKHAIKTMLAKICLDLKMYQAASFHEKAVGDIFINEKEQGRFRQEIAFKNENAIQDNQMENKNFDWTELDIEQRKKLFTAKDKFLELNAVTEKELNGLSLPYLWIEKAEVLIQLCLYQPARLLLSEAHQATQEMNDPCGISRCLYLLAVLANLEKNHGQAKALLEKARLIGGNEQFWCNSTFALTDAILGDDQEINEKMACHFLQKNINALRPLLKERPNRESEVGFIIACFEAR</sequence>
<proteinExistence type="predicted"/>
<reference evidence="1 2" key="1">
    <citation type="journal article" date="2013" name="Proc. Natl. Acad. Sci. U.S.A.">
        <title>The king cobra genome reveals dynamic gene evolution and adaptation in the snake venom system.</title>
        <authorList>
            <person name="Vonk F.J."/>
            <person name="Casewell N.R."/>
            <person name="Henkel C.V."/>
            <person name="Heimberg A.M."/>
            <person name="Jansen H.J."/>
            <person name="McCleary R.J."/>
            <person name="Kerkkamp H.M."/>
            <person name="Vos R.A."/>
            <person name="Guerreiro I."/>
            <person name="Calvete J.J."/>
            <person name="Wuster W."/>
            <person name="Woods A.E."/>
            <person name="Logan J.M."/>
            <person name="Harrison R.A."/>
            <person name="Castoe T.A."/>
            <person name="de Koning A.P."/>
            <person name="Pollock D.D."/>
            <person name="Yandell M."/>
            <person name="Calderon D."/>
            <person name="Renjifo C."/>
            <person name="Currier R.B."/>
            <person name="Salgado D."/>
            <person name="Pla D."/>
            <person name="Sanz L."/>
            <person name="Hyder A.S."/>
            <person name="Ribeiro J.M."/>
            <person name="Arntzen J.W."/>
            <person name="van den Thillart G.E."/>
            <person name="Boetzer M."/>
            <person name="Pirovano W."/>
            <person name="Dirks R.P."/>
            <person name="Spaink H.P."/>
            <person name="Duboule D."/>
            <person name="McGlinn E."/>
            <person name="Kini R.M."/>
            <person name="Richardson M.K."/>
        </authorList>
    </citation>
    <scope>NUCLEOTIDE SEQUENCE</scope>
    <source>
        <tissue evidence="1">Blood</tissue>
    </source>
</reference>
<feature type="non-terminal residue" evidence="1">
    <location>
        <position position="1"/>
    </location>
</feature>
<organism evidence="1 2">
    <name type="scientific">Ophiophagus hannah</name>
    <name type="common">King cobra</name>
    <name type="synonym">Naja hannah</name>
    <dbReference type="NCBI Taxonomy" id="8665"/>
    <lineage>
        <taxon>Eukaryota</taxon>
        <taxon>Metazoa</taxon>
        <taxon>Chordata</taxon>
        <taxon>Craniata</taxon>
        <taxon>Vertebrata</taxon>
        <taxon>Euteleostomi</taxon>
        <taxon>Lepidosauria</taxon>
        <taxon>Squamata</taxon>
        <taxon>Bifurcata</taxon>
        <taxon>Unidentata</taxon>
        <taxon>Episquamata</taxon>
        <taxon>Toxicofera</taxon>
        <taxon>Serpentes</taxon>
        <taxon>Colubroidea</taxon>
        <taxon>Elapidae</taxon>
        <taxon>Elapinae</taxon>
        <taxon>Ophiophagus</taxon>
    </lineage>
</organism>
<dbReference type="EMBL" id="AZIM01000292">
    <property type="protein sequence ID" value="ETE71959.1"/>
    <property type="molecule type" value="Genomic_DNA"/>
</dbReference>
<dbReference type="PANTHER" id="PTHR15977">
    <property type="entry name" value="CILIA- AND FLAGELLA-ASSOCIATED PROTEIN 46"/>
    <property type="match status" value="1"/>
</dbReference>
<comment type="caution">
    <text evidence="1">The sequence shown here is derived from an EMBL/GenBank/DDBJ whole genome shotgun (WGS) entry which is preliminary data.</text>
</comment>
<dbReference type="InterPro" id="IPR039586">
    <property type="entry name" value="CFAP46"/>
</dbReference>
<keyword evidence="2" id="KW-1185">Reference proteome</keyword>
<accession>V8PBQ0</accession>